<dbReference type="EMBL" id="NBNE01001376">
    <property type="protein sequence ID" value="OWZ14273.1"/>
    <property type="molecule type" value="Genomic_DNA"/>
</dbReference>
<dbReference type="Proteomes" id="UP000198211">
    <property type="component" value="Unassembled WGS sequence"/>
</dbReference>
<protein>
    <submittedName>
        <fullName evidence="1">Uncharacterized protein</fullName>
    </submittedName>
</protein>
<sequence>MFVALFSHIVSTFSRRLYDATNARLSWISRKSPVSGCGIFYKNDGIPMNYVCNEFASGKCSD</sequence>
<comment type="caution">
    <text evidence="1">The sequence shown here is derived from an EMBL/GenBank/DDBJ whole genome shotgun (WGS) entry which is preliminary data.</text>
</comment>
<proteinExistence type="predicted"/>
<dbReference type="AlphaFoldDB" id="A0A225W942"/>
<organism evidence="1 2">
    <name type="scientific">Phytophthora megakarya</name>
    <dbReference type="NCBI Taxonomy" id="4795"/>
    <lineage>
        <taxon>Eukaryota</taxon>
        <taxon>Sar</taxon>
        <taxon>Stramenopiles</taxon>
        <taxon>Oomycota</taxon>
        <taxon>Peronosporomycetes</taxon>
        <taxon>Peronosporales</taxon>
        <taxon>Peronosporaceae</taxon>
        <taxon>Phytophthora</taxon>
    </lineage>
</organism>
<keyword evidence="2" id="KW-1185">Reference proteome</keyword>
<evidence type="ECO:0000313" key="2">
    <source>
        <dbReference type="Proteomes" id="UP000198211"/>
    </source>
</evidence>
<accession>A0A225W942</accession>
<evidence type="ECO:0000313" key="1">
    <source>
        <dbReference type="EMBL" id="OWZ14273.1"/>
    </source>
</evidence>
<gene>
    <name evidence="1" type="ORF">PHMEG_00012274</name>
</gene>
<reference evidence="2" key="1">
    <citation type="submission" date="2017-03" db="EMBL/GenBank/DDBJ databases">
        <title>Phytopthora megakarya and P. palmivora, two closely related causual agents of cacao black pod achieved similar genome size and gene model numbers by different mechanisms.</title>
        <authorList>
            <person name="Ali S."/>
            <person name="Shao J."/>
            <person name="Larry D.J."/>
            <person name="Kronmiller B."/>
            <person name="Shen D."/>
            <person name="Strem M.D."/>
            <person name="Melnick R.L."/>
            <person name="Guiltinan M.J."/>
            <person name="Tyler B.M."/>
            <person name="Meinhardt L.W."/>
            <person name="Bailey B.A."/>
        </authorList>
    </citation>
    <scope>NUCLEOTIDE SEQUENCE [LARGE SCALE GENOMIC DNA]</scope>
    <source>
        <strain evidence="2">zdho120</strain>
    </source>
</reference>
<name>A0A225W942_9STRA</name>